<dbReference type="Proteomes" id="UP000580250">
    <property type="component" value="Unassembled WGS sequence"/>
</dbReference>
<evidence type="ECO:0000313" key="2">
    <source>
        <dbReference type="Proteomes" id="UP000580250"/>
    </source>
</evidence>
<protein>
    <submittedName>
        <fullName evidence="1">Uncharacterized protein</fullName>
    </submittedName>
</protein>
<proteinExistence type="predicted"/>
<dbReference type="AlphaFoldDB" id="A0A6V7X4S1"/>
<comment type="caution">
    <text evidence="1">The sequence shown here is derived from an EMBL/GenBank/DDBJ whole genome shotgun (WGS) entry which is preliminary data.</text>
</comment>
<gene>
    <name evidence="1" type="ORF">MENT_LOCUS47243</name>
</gene>
<reference evidence="1 2" key="1">
    <citation type="submission" date="2020-08" db="EMBL/GenBank/DDBJ databases">
        <authorList>
            <person name="Koutsovoulos G."/>
            <person name="Danchin GJ E."/>
        </authorList>
    </citation>
    <scope>NUCLEOTIDE SEQUENCE [LARGE SCALE GENOMIC DNA]</scope>
</reference>
<name>A0A6V7X4S1_MELEN</name>
<dbReference type="EMBL" id="CAJEWN010001096">
    <property type="protein sequence ID" value="CAD2194239.1"/>
    <property type="molecule type" value="Genomic_DNA"/>
</dbReference>
<organism evidence="1 2">
    <name type="scientific">Meloidogyne enterolobii</name>
    <name type="common">Root-knot nematode worm</name>
    <name type="synonym">Meloidogyne mayaguensis</name>
    <dbReference type="NCBI Taxonomy" id="390850"/>
    <lineage>
        <taxon>Eukaryota</taxon>
        <taxon>Metazoa</taxon>
        <taxon>Ecdysozoa</taxon>
        <taxon>Nematoda</taxon>
        <taxon>Chromadorea</taxon>
        <taxon>Rhabditida</taxon>
        <taxon>Tylenchina</taxon>
        <taxon>Tylenchomorpha</taxon>
        <taxon>Tylenchoidea</taxon>
        <taxon>Meloidogynidae</taxon>
        <taxon>Meloidogyninae</taxon>
        <taxon>Meloidogyne</taxon>
    </lineage>
</organism>
<accession>A0A6V7X4S1</accession>
<evidence type="ECO:0000313" key="1">
    <source>
        <dbReference type="EMBL" id="CAD2194239.1"/>
    </source>
</evidence>
<sequence>MSNDISFESSHRAEYKNIFFEFFRYILTNVHKFENLWVEYSIPRNDGRERGKMIDR</sequence>